<dbReference type="Gene3D" id="3.30.470.20">
    <property type="entry name" value="ATP-grasp fold, B domain"/>
    <property type="match status" value="1"/>
</dbReference>
<feature type="domain" description="ATP-grasp" evidence="2">
    <location>
        <begin position="118"/>
        <end position="299"/>
    </location>
</feature>
<evidence type="ECO:0000259" key="2">
    <source>
        <dbReference type="PROSITE" id="PS50975"/>
    </source>
</evidence>
<keyword evidence="4" id="KW-1185">Reference proteome</keyword>
<keyword evidence="1" id="KW-0067">ATP-binding</keyword>
<name>A0ABY9R450_9BACT</name>
<dbReference type="InterPro" id="IPR011761">
    <property type="entry name" value="ATP-grasp"/>
</dbReference>
<evidence type="ECO:0000313" key="3">
    <source>
        <dbReference type="EMBL" id="WMW66229.1"/>
    </source>
</evidence>
<dbReference type="RefSeq" id="WP_309542135.1">
    <property type="nucleotide sequence ID" value="NZ_CP133659.1"/>
</dbReference>
<proteinExistence type="predicted"/>
<dbReference type="Gene3D" id="3.40.50.20">
    <property type="match status" value="1"/>
</dbReference>
<organism evidence="3 4">
    <name type="scientific">Nitratidesulfovibrio liaohensis</name>
    <dbReference type="NCBI Taxonomy" id="2604158"/>
    <lineage>
        <taxon>Bacteria</taxon>
        <taxon>Pseudomonadati</taxon>
        <taxon>Thermodesulfobacteriota</taxon>
        <taxon>Desulfovibrionia</taxon>
        <taxon>Desulfovibrionales</taxon>
        <taxon>Desulfovibrionaceae</taxon>
        <taxon>Nitratidesulfovibrio</taxon>
    </lineage>
</organism>
<accession>A0ABY9R450</accession>
<dbReference type="InterPro" id="IPR013815">
    <property type="entry name" value="ATP_grasp_subdomain_1"/>
</dbReference>
<gene>
    <name evidence="3" type="ORF">KPS_000792</name>
</gene>
<dbReference type="Proteomes" id="UP001180616">
    <property type="component" value="Chromosome"/>
</dbReference>
<dbReference type="PROSITE" id="PS50975">
    <property type="entry name" value="ATP_GRASP"/>
    <property type="match status" value="1"/>
</dbReference>
<keyword evidence="1" id="KW-0547">Nucleotide-binding</keyword>
<dbReference type="SUPFAM" id="SSF56059">
    <property type="entry name" value="Glutathione synthetase ATP-binding domain-like"/>
    <property type="match status" value="1"/>
</dbReference>
<protein>
    <submittedName>
        <fullName evidence="3">ATP-grasp domain-containing protein</fullName>
    </submittedName>
</protein>
<evidence type="ECO:0000313" key="4">
    <source>
        <dbReference type="Proteomes" id="UP001180616"/>
    </source>
</evidence>
<sequence length="393" mass="43228">MGRALVTSARTRVAYNICKSLARRGVEVVVADAQPHAMSFHSRHAVGTARYVSPFVDEHGFIDDLVRLVEQERIDVLVPVLEETYMVARHRDRLPSRVGLCLAGYRALVDLHDKESLRTLASRLGVPMPETVPLAAVLALPGMADGMAYPQVVKPRQGGGGWAVEEVTTPNRLRALAHERAASGGLAQRKLDGDTVCVAMLYDTGKMVACDTYRVIEAYPWPYGQGTLRESFSCPAAEQGLRTLLDAMAWTGVCEADFIVEPGSGKAFLIDVNPRFWGSLAHSQTRGIDFSYYYYKLAKNERDFRVPESAPGVVTRWLGGDVMRLGAQFVNARGKAAFLAKALRGHRRAAAYDDFDLSDPLPMLAWCCGQALKAVRRVWGMPMPGEGLCGQWE</sequence>
<dbReference type="EMBL" id="CP133659">
    <property type="protein sequence ID" value="WMW66229.1"/>
    <property type="molecule type" value="Genomic_DNA"/>
</dbReference>
<dbReference type="Gene3D" id="3.30.1490.20">
    <property type="entry name" value="ATP-grasp fold, A domain"/>
    <property type="match status" value="1"/>
</dbReference>
<reference evidence="3" key="1">
    <citation type="submission" date="2023-09" db="EMBL/GenBank/DDBJ databases">
        <authorList>
            <consortium name="CW5 consortium"/>
            <person name="Lu C.-W."/>
        </authorList>
    </citation>
    <scope>NUCLEOTIDE SEQUENCE</scope>
    <source>
        <strain evidence="3">KPS</strain>
    </source>
</reference>
<evidence type="ECO:0000256" key="1">
    <source>
        <dbReference type="PROSITE-ProRule" id="PRU00409"/>
    </source>
</evidence>